<dbReference type="InterPro" id="IPR041430">
    <property type="entry name" value="ADD_ATRX"/>
</dbReference>
<proteinExistence type="inferred from homology"/>
<feature type="compositionally biased region" description="Basic residues" evidence="16">
    <location>
        <begin position="1658"/>
        <end position="1670"/>
    </location>
</feature>
<feature type="compositionally biased region" description="Basic and acidic residues" evidence="16">
    <location>
        <begin position="1259"/>
        <end position="1273"/>
    </location>
</feature>
<feature type="compositionally biased region" description="Acidic residues" evidence="16">
    <location>
        <begin position="2253"/>
        <end position="2265"/>
    </location>
</feature>
<dbReference type="Gene3D" id="3.40.50.300">
    <property type="entry name" value="P-loop containing nucleotide triphosphate hydrolases"/>
    <property type="match status" value="1"/>
</dbReference>
<evidence type="ECO:0000256" key="9">
    <source>
        <dbReference type="ARBA" id="ARBA00022806"/>
    </source>
</evidence>
<keyword evidence="11" id="KW-0067">ATP-binding</keyword>
<keyword evidence="14" id="KW-0539">Nucleus</keyword>
<feature type="compositionally biased region" description="Basic and acidic residues" evidence="16">
    <location>
        <begin position="1366"/>
        <end position="1384"/>
    </location>
</feature>
<dbReference type="InterPro" id="IPR014001">
    <property type="entry name" value="Helicase_ATP-bd"/>
</dbReference>
<dbReference type="PROSITE" id="PS51533">
    <property type="entry name" value="ADD"/>
    <property type="match status" value="1"/>
</dbReference>
<feature type="compositionally biased region" description="Basic residues" evidence="16">
    <location>
        <begin position="1214"/>
        <end position="1231"/>
    </location>
</feature>
<dbReference type="EMBL" id="GDRN01087681">
    <property type="protein sequence ID" value="JAI61004.1"/>
    <property type="molecule type" value="Transcribed_RNA"/>
</dbReference>
<feature type="compositionally biased region" description="Basic residues" evidence="16">
    <location>
        <begin position="1419"/>
        <end position="1443"/>
    </location>
</feature>
<evidence type="ECO:0000256" key="14">
    <source>
        <dbReference type="ARBA" id="ARBA00023242"/>
    </source>
</evidence>
<evidence type="ECO:0000259" key="17">
    <source>
        <dbReference type="PROSITE" id="PS51192"/>
    </source>
</evidence>
<name>A0A0P4W6R7_SCYOL</name>
<evidence type="ECO:0000313" key="20">
    <source>
        <dbReference type="EMBL" id="JAI61004.1"/>
    </source>
</evidence>
<evidence type="ECO:0000256" key="3">
    <source>
        <dbReference type="ARBA" id="ARBA00007025"/>
    </source>
</evidence>
<comment type="subcellular location">
    <subcellularLocation>
        <location evidence="2">Chromosome</location>
        <location evidence="2">Telomere</location>
    </subcellularLocation>
    <subcellularLocation>
        <location evidence="1">Nucleus</location>
    </subcellularLocation>
</comment>
<evidence type="ECO:0000256" key="4">
    <source>
        <dbReference type="ARBA" id="ARBA00022454"/>
    </source>
</evidence>
<feature type="domain" description="Helicase C-terminal" evidence="18">
    <location>
        <begin position="2312"/>
        <end position="2489"/>
    </location>
</feature>
<keyword evidence="6" id="KW-0547">Nucleotide-binding</keyword>
<dbReference type="GO" id="GO:0000781">
    <property type="term" value="C:chromosome, telomeric region"/>
    <property type="evidence" value="ECO:0007669"/>
    <property type="project" value="UniProtKB-SubCell"/>
</dbReference>
<dbReference type="InterPro" id="IPR025766">
    <property type="entry name" value="ADD"/>
</dbReference>
<accession>A0A0P4W6R7</accession>
<feature type="compositionally biased region" description="Polar residues" evidence="16">
    <location>
        <begin position="903"/>
        <end position="912"/>
    </location>
</feature>
<evidence type="ECO:0000256" key="15">
    <source>
        <dbReference type="ARBA" id="ARBA00031106"/>
    </source>
</evidence>
<feature type="compositionally biased region" description="Basic and acidic residues" evidence="16">
    <location>
        <begin position="1110"/>
        <end position="1120"/>
    </location>
</feature>
<dbReference type="InterPro" id="IPR027417">
    <property type="entry name" value="P-loop_NTPase"/>
</dbReference>
<feature type="region of interest" description="Disordered" evidence="16">
    <location>
        <begin position="223"/>
        <end position="261"/>
    </location>
</feature>
<feature type="compositionally biased region" description="Acidic residues" evidence="16">
    <location>
        <begin position="1629"/>
        <end position="1641"/>
    </location>
</feature>
<evidence type="ECO:0000256" key="12">
    <source>
        <dbReference type="ARBA" id="ARBA00022895"/>
    </source>
</evidence>
<evidence type="ECO:0000259" key="18">
    <source>
        <dbReference type="PROSITE" id="PS51194"/>
    </source>
</evidence>
<dbReference type="Gene3D" id="3.30.40.10">
    <property type="entry name" value="Zinc/RING finger domain, C3HC4 (zinc finger)"/>
    <property type="match status" value="1"/>
</dbReference>
<feature type="domain" description="PHD-type" evidence="19">
    <location>
        <begin position="395"/>
        <end position="533"/>
    </location>
</feature>
<dbReference type="GO" id="GO:0008270">
    <property type="term" value="F:zinc ion binding"/>
    <property type="evidence" value="ECO:0007669"/>
    <property type="project" value="UniProtKB-KW"/>
</dbReference>
<feature type="compositionally biased region" description="Basic and acidic residues" evidence="16">
    <location>
        <begin position="1642"/>
        <end position="1657"/>
    </location>
</feature>
<feature type="domain" description="Helicase ATP-binding" evidence="17">
    <location>
        <begin position="1903"/>
        <end position="2091"/>
    </location>
</feature>
<feature type="region of interest" description="Disordered" evidence="16">
    <location>
        <begin position="2731"/>
        <end position="2767"/>
    </location>
</feature>
<evidence type="ECO:0000256" key="13">
    <source>
        <dbReference type="ARBA" id="ARBA00023125"/>
    </source>
</evidence>
<feature type="compositionally biased region" description="Acidic residues" evidence="16">
    <location>
        <begin position="1547"/>
        <end position="1567"/>
    </location>
</feature>
<feature type="region of interest" description="Disordered" evidence="16">
    <location>
        <begin position="900"/>
        <end position="1443"/>
    </location>
</feature>
<feature type="compositionally biased region" description="Acidic residues" evidence="16">
    <location>
        <begin position="1585"/>
        <end position="1604"/>
    </location>
</feature>
<keyword evidence="12" id="KW-0779">Telomere</keyword>
<reference evidence="20" key="1">
    <citation type="submission" date="2015-09" db="EMBL/GenBank/DDBJ databases">
        <title>Scylla olivacea transcriptome.</title>
        <authorList>
            <person name="Ikhwanuddin M."/>
        </authorList>
    </citation>
    <scope>NUCLEOTIDE SEQUENCE</scope>
</reference>
<dbReference type="InterPro" id="IPR038718">
    <property type="entry name" value="SNF2-like_sf"/>
</dbReference>
<dbReference type="InterPro" id="IPR011011">
    <property type="entry name" value="Znf_FYVE_PHD"/>
</dbReference>
<feature type="compositionally biased region" description="Basic and acidic residues" evidence="16">
    <location>
        <begin position="1053"/>
        <end position="1066"/>
    </location>
</feature>
<feature type="compositionally biased region" description="Basic and acidic residues" evidence="16">
    <location>
        <begin position="1093"/>
        <end position="1103"/>
    </location>
</feature>
<keyword evidence="9" id="KW-0347">Helicase</keyword>
<evidence type="ECO:0000256" key="1">
    <source>
        <dbReference type="ARBA" id="ARBA00004123"/>
    </source>
</evidence>
<dbReference type="PANTHER" id="PTHR45797:SF3">
    <property type="entry name" value="TRANSCRIPTIONAL REGULATOR ATRX HOMOLOG"/>
    <property type="match status" value="1"/>
</dbReference>
<dbReference type="PROSITE" id="PS51192">
    <property type="entry name" value="HELICASE_ATP_BIND_1"/>
    <property type="match status" value="1"/>
</dbReference>
<feature type="compositionally biased region" description="Polar residues" evidence="16">
    <location>
        <begin position="2731"/>
        <end position="2743"/>
    </location>
</feature>
<comment type="similarity">
    <text evidence="3">Belongs to the SNF2/RAD54 helicase family.</text>
</comment>
<evidence type="ECO:0000256" key="2">
    <source>
        <dbReference type="ARBA" id="ARBA00004574"/>
    </source>
</evidence>
<dbReference type="Pfam" id="PF00176">
    <property type="entry name" value="SNF2-rel_dom"/>
    <property type="match status" value="1"/>
</dbReference>
<dbReference type="InterPro" id="IPR049554">
    <property type="entry name" value="DNMT3_ADD_PHD"/>
</dbReference>
<dbReference type="InterPro" id="IPR001650">
    <property type="entry name" value="Helicase_C-like"/>
</dbReference>
<feature type="compositionally biased region" description="Basic and acidic residues" evidence="16">
    <location>
        <begin position="1280"/>
        <end position="1355"/>
    </location>
</feature>
<feature type="compositionally biased region" description="Basic and acidic residues" evidence="16">
    <location>
        <begin position="1009"/>
        <end position="1019"/>
    </location>
</feature>
<dbReference type="GO" id="GO:0016887">
    <property type="term" value="F:ATP hydrolysis activity"/>
    <property type="evidence" value="ECO:0007669"/>
    <property type="project" value="InterPro"/>
</dbReference>
<keyword evidence="7" id="KW-0863">Zinc-finger</keyword>
<keyword evidence="10" id="KW-0862">Zinc</keyword>
<keyword evidence="5" id="KW-0479">Metal-binding</keyword>
<dbReference type="SUPFAM" id="SSF57903">
    <property type="entry name" value="FYVE/PHD zinc finger"/>
    <property type="match status" value="1"/>
</dbReference>
<feature type="region of interest" description="Disordered" evidence="16">
    <location>
        <begin position="2224"/>
        <end position="2271"/>
    </location>
</feature>
<dbReference type="InterPro" id="IPR000330">
    <property type="entry name" value="SNF2_N"/>
</dbReference>
<feature type="compositionally biased region" description="Basic and acidic residues" evidence="16">
    <location>
        <begin position="323"/>
        <end position="335"/>
    </location>
</feature>
<keyword evidence="8" id="KW-0378">Hydrolase</keyword>
<dbReference type="InterPro" id="IPR044574">
    <property type="entry name" value="ARIP4-like"/>
</dbReference>
<dbReference type="SMART" id="SM00490">
    <property type="entry name" value="HELICc"/>
    <property type="match status" value="1"/>
</dbReference>
<dbReference type="GO" id="GO:0010468">
    <property type="term" value="P:regulation of gene expression"/>
    <property type="evidence" value="ECO:0007669"/>
    <property type="project" value="UniProtKB-ARBA"/>
</dbReference>
<dbReference type="InterPro" id="IPR013083">
    <property type="entry name" value="Znf_RING/FYVE/PHD"/>
</dbReference>
<dbReference type="SMART" id="SM00487">
    <property type="entry name" value="DEXDc"/>
    <property type="match status" value="1"/>
</dbReference>
<dbReference type="PANTHER" id="PTHR45797">
    <property type="entry name" value="RAD54-LIKE"/>
    <property type="match status" value="1"/>
</dbReference>
<evidence type="ECO:0000256" key="16">
    <source>
        <dbReference type="SAM" id="MobiDB-lite"/>
    </source>
</evidence>
<dbReference type="CDD" id="cd11726">
    <property type="entry name" value="ADDz_ATRX"/>
    <property type="match status" value="1"/>
</dbReference>
<keyword evidence="4" id="KW-0158">Chromosome</keyword>
<dbReference type="GO" id="GO:0004386">
    <property type="term" value="F:helicase activity"/>
    <property type="evidence" value="ECO:0007669"/>
    <property type="project" value="UniProtKB-KW"/>
</dbReference>
<dbReference type="Pfam" id="PF21255">
    <property type="entry name" value="DNMT3_ADD_GATA1-like"/>
    <property type="match status" value="1"/>
</dbReference>
<dbReference type="CDD" id="cd18793">
    <property type="entry name" value="SF2_C_SNF"/>
    <property type="match status" value="1"/>
</dbReference>
<feature type="compositionally biased region" description="Basic and acidic residues" evidence="16">
    <location>
        <begin position="1128"/>
        <end position="1152"/>
    </location>
</feature>
<feature type="compositionally biased region" description="Basic and acidic residues" evidence="16">
    <location>
        <begin position="601"/>
        <end position="611"/>
    </location>
</feature>
<feature type="compositionally biased region" description="Basic and acidic residues" evidence="16">
    <location>
        <begin position="1032"/>
        <end position="1044"/>
    </location>
</feature>
<feature type="compositionally biased region" description="Acidic residues" evidence="16">
    <location>
        <begin position="337"/>
        <end position="350"/>
    </location>
</feature>
<dbReference type="Pfam" id="PF00271">
    <property type="entry name" value="Helicase_C"/>
    <property type="match status" value="1"/>
</dbReference>
<evidence type="ECO:0000256" key="8">
    <source>
        <dbReference type="ARBA" id="ARBA00022801"/>
    </source>
</evidence>
<feature type="compositionally biased region" description="Basic and acidic residues" evidence="16">
    <location>
        <begin position="228"/>
        <end position="243"/>
    </location>
</feature>
<keyword evidence="13" id="KW-0238">DNA-binding</keyword>
<feature type="region of interest" description="Disordered" evidence="16">
    <location>
        <begin position="1527"/>
        <end position="1811"/>
    </location>
</feature>
<feature type="compositionally biased region" description="Low complexity" evidence="16">
    <location>
        <begin position="576"/>
        <end position="586"/>
    </location>
</feature>
<feature type="compositionally biased region" description="Acidic residues" evidence="16">
    <location>
        <begin position="1786"/>
        <end position="1797"/>
    </location>
</feature>
<evidence type="ECO:0000256" key="7">
    <source>
        <dbReference type="ARBA" id="ARBA00022771"/>
    </source>
</evidence>
<protein>
    <recommendedName>
        <fullName evidence="15">ATP-dependent helicase ATRX</fullName>
    </recommendedName>
</protein>
<evidence type="ECO:0000256" key="5">
    <source>
        <dbReference type="ARBA" id="ARBA00022723"/>
    </source>
</evidence>
<evidence type="ECO:0000256" key="6">
    <source>
        <dbReference type="ARBA" id="ARBA00022741"/>
    </source>
</evidence>
<feature type="region of interest" description="Disordered" evidence="16">
    <location>
        <begin position="559"/>
        <end position="611"/>
    </location>
</feature>
<evidence type="ECO:0000256" key="11">
    <source>
        <dbReference type="ARBA" id="ARBA00022840"/>
    </source>
</evidence>
<feature type="region of interest" description="Disordered" evidence="16">
    <location>
        <begin position="310"/>
        <end position="375"/>
    </location>
</feature>
<feature type="compositionally biased region" description="Basic and acidic residues" evidence="16">
    <location>
        <begin position="1162"/>
        <end position="1173"/>
    </location>
</feature>
<sequence length="2767" mass="315074">MLSWYSGDKNMLEPFKMEEDPDGTSQQVAVIMTGKVYREAGLKYSKHPEVEGMLYDKLCQIGKHKLRDDVRKMALSIALSVSDKEFQPTVDWLDNFMRRFCLSKKMMGFHSSAMLKHKGPTQPEVKPAATLQNMTQDDVFSVLGIPTDCDPNLESGHLEEAATSGYSNVTKQNSETGNLVADCIENKSHSETPAKEVVDGISNAVTDAVNDVSAATANILDNNEGEACSEKDGKSEKTTDKETGTFLGENRSSVLNNKKESSDEIENIMLLDDSKEENTQAESLCRKESTESKIGKISIKKFEDLCEVGAKEEDEGTGGNKGNSKDRKGKEKSNLSDESEDNSEETDETDNEVKAGTSESDEGSADASQHAVKNGAEDIEYSKAETKYYNKNKDALQKKLQGSVMKCTSCYEQVNHHISTLVFTHPVLGLFICKRCRKFYGKGKFRKDKEGFDEYCRLCAEGGDLLCCEQDGCFNGFCKRCVKRIMGRAELKRAETTEGWACYVCDPTPLMEPRALHRLILSNLRNSEEEDANLSRKDLKSKTLKNKFESLKQMRQLRSQRDALLSRSKVAEPVMKTSKTNNNNTSEVEEKMPRESRKKSDKVTEKDEEVLKNCDKTDVTPKESEDNNPCPVLRKVMDEMLGMLSKCVENVKILDSKWKKSKYSSEGTKKARHHVAKQLEAMRHNFEILEEDLLEWSEKTMVNDNGNAVKEQNVIGLKRTKNLQGNKEDVEMIEKEINQKHTTVKEENNISDYCQSQAKMVFSEKDEGMIEKNSEQKNTIDTSVQPDLDLGANTAKLADSVDHFEACSQDSSKTGLPSDDEHSLPDIKEMIKEIISDPDEPMDAEEKITMIKSLDMESEVPELLGDVRQKRKTVQKNYCKPTDVRNKEDMVDLPVIKKEFVETGSNSNTSLPHSEDKETTNPRIGKNRRLRSASAESRSDSDAGGSEKVQKSSQHKKLKLCIDSDENYEGNETLNRIEQGNKKNKEIVDGNCSEADKEASNKNGGDSEELIKGDIDKPHRQSGNARAGNAGDDSKIENDIEIGKRTNLKSSHQLKDGAEKDGDIIRQGKGTDITKVIGNDKRAELESSCAESDNNKTNDEEKPAISSQESNDKEIIKENMSENQMNVNDKKKQENRDESNQEKDGRDADMSDKGPSNVNDSETGKAQRHESSSLKKVVSKKKKKSTDECNAASADKKKRKKSIETSVDEESTPKSKKKPITRSKKQTKNKKRQAEDREDDILLGLVRESETSEEEDSDEIQRQSEDEAEEKKEKTKKKEKLNFDSESEAEKEKDMVSVDRKIIKKENRKGSDIEHGDEEMKSENGKSWEDVAVKKETDSTIKKEEDLESEKDKESLQCVPNGIDLDTEKDGSVKSPSKSKDKSTPKKRKGHSMTTENQKAKNAILNSDSENEFEDKPKPRSKKKHYRRHKNTRSRGQSHKKLNLKMTEEEMEELKEKQLGSKCQVLVEHLSSEVRKKLEDVEFIYTSDYPELNCPILPRQMFDSDGCDADEEDSDKEFSKLMKFKCDSIKPGPKSKSTKMKLKFMDDEGSEVNDNEGGISDDEEKNEDLDKKKKKATRQKKEGLLDIDIDEIGEEDNEDDEVDEGDKKKKIDGTISLNEKMKKHILMSSDEEAEEEEEEDPKDASAREKEEEEAEKKKHEKRKEAAKKKAKNEDSDEECSPKVYKKGYMNLNLSTDEEEENEKQKKGEADVDEEDEDPELESAYEDDSDFEESPRKRRAFQISSSDDSDSGKKKVKKKVTTEEESEEEEEKPKGKRKRIRKMSSSSDEEDDDDDEEVKDSPSKHKKIRKVIRDEDLMETTKNATQEEEDRRKRIAERQKHYNEIFMVDVEKDQEGFDKLVLDFDPKTKAELVSVHEKLVKSLKPHQFKGIKFMWDATVESIEQLKTKPGGGCILAHSMGLGKTLQVITFCHTLLTNKIVSKEVQRILVCCPVNTIFNWVAEFSVWLKGRMLPFDVIELASAKDLWGRAYRLDDWWREGGICVLGYSMFRNLSNSKNKRYKGKMKEIFQKTLLDPGPDIVVCDEGHMLKNEKTALSVAINKIRTKRRIILTGTPLQNNLKEYHCMIQFIKPNLLGTKKEFMNRFANPIEQGQCVEAMPRDVRRMKRRAHILHNLLEGCVQRMDYTVLKPYLPPKFEYVISVQLSEIQCKLYHYYLENLARGGPKRQGSGLFVDFGALSRVWTHPKVLELAMRRVEYDDDDEELDDFICDDSTTSESSDDERSSKKKKSKRKNEESEEEEVIEEEEKPEPVAGLTESGKVRIDWWKKILEDNVGEDFEEEEYLDKLEHGGKIILLLDILRECCSIGDKVLVFSQSLLTLDMIECFLQAIDCGDIELPKAEDSLPLPYKNWKRDRDYLRLDGSTAADARKSLCRTFNDTSNERCRLFLISTKAGGLGINLVGANRVIIFDSSWNPSHDTQSIFRVYRFGQKKPCYIYRFVAQGTMEEKIYSRQVTKMSTALRVVDEHQIKRYFRMDELAQLYEFNPSDMDVRETPIVPKDRLLAELLQRQKNWIVKYHEHESLLENQTSEELSEEERKAAWEDYENEKKGFMVQNYRNSVMPVMGAPTILNHPGLPSLSLSSFSLEGVVNTIKAQNPSLNTMELCESVLLATKQIQKVHLNHYQRVQAMVYNLKNPMIAPEQRKLLPFGNHPEMLPMLEQQLRLLEENIQRENQVITHIDQGTAQRNQLSTANLLSAGLLRGQPASSGISSATANYVERPSSSSAGRPTIPLSENSQEKRTGSNDVILLD</sequence>
<evidence type="ECO:0000256" key="10">
    <source>
        <dbReference type="ARBA" id="ARBA00022833"/>
    </source>
</evidence>
<dbReference type="Gene3D" id="3.40.50.10810">
    <property type="entry name" value="Tandem AAA-ATPase domain"/>
    <property type="match status" value="1"/>
</dbReference>
<dbReference type="Pfam" id="PF17981">
    <property type="entry name" value="ADD_ATRX"/>
    <property type="match status" value="1"/>
</dbReference>
<evidence type="ECO:0000259" key="19">
    <source>
        <dbReference type="PROSITE" id="PS51533"/>
    </source>
</evidence>
<feature type="compositionally biased region" description="Acidic residues" evidence="16">
    <location>
        <begin position="1710"/>
        <end position="1731"/>
    </location>
</feature>
<dbReference type="GO" id="GO:0005634">
    <property type="term" value="C:nucleus"/>
    <property type="evidence" value="ECO:0007669"/>
    <property type="project" value="UniProtKB-SubCell"/>
</dbReference>
<dbReference type="InterPro" id="IPR049730">
    <property type="entry name" value="SNF2/RAD54-like_C"/>
</dbReference>
<feature type="compositionally biased region" description="Basic and acidic residues" evidence="16">
    <location>
        <begin position="979"/>
        <end position="1000"/>
    </location>
</feature>
<dbReference type="SUPFAM" id="SSF52540">
    <property type="entry name" value="P-loop containing nucleoside triphosphate hydrolases"/>
    <property type="match status" value="2"/>
</dbReference>
<feature type="compositionally biased region" description="Low complexity" evidence="16">
    <location>
        <begin position="932"/>
        <end position="947"/>
    </location>
</feature>
<dbReference type="GO" id="GO:0005524">
    <property type="term" value="F:ATP binding"/>
    <property type="evidence" value="ECO:0007669"/>
    <property type="project" value="UniProtKB-KW"/>
</dbReference>
<dbReference type="PROSITE" id="PS51194">
    <property type="entry name" value="HELICASE_CTER"/>
    <property type="match status" value="1"/>
</dbReference>
<dbReference type="GO" id="GO:0003677">
    <property type="term" value="F:DNA binding"/>
    <property type="evidence" value="ECO:0007669"/>
    <property type="project" value="UniProtKB-KW"/>
</dbReference>
<organism evidence="20">
    <name type="scientific">Scylla olivacea</name>
    <name type="common">Orange mud crab</name>
    <name type="synonym">Cancer olivacea</name>
    <dbReference type="NCBI Taxonomy" id="85551"/>
    <lineage>
        <taxon>Eukaryota</taxon>
        <taxon>Metazoa</taxon>
        <taxon>Ecdysozoa</taxon>
        <taxon>Arthropoda</taxon>
        <taxon>Crustacea</taxon>
        <taxon>Multicrustacea</taxon>
        <taxon>Malacostraca</taxon>
        <taxon>Eumalacostraca</taxon>
        <taxon>Eucarida</taxon>
        <taxon>Decapoda</taxon>
        <taxon>Pleocyemata</taxon>
        <taxon>Brachyura</taxon>
        <taxon>Eubrachyura</taxon>
        <taxon>Portunoidea</taxon>
        <taxon>Portunidae</taxon>
        <taxon>Portuninae</taxon>
        <taxon>Scylla</taxon>
    </lineage>
</organism>